<dbReference type="Proteomes" id="UP000584642">
    <property type="component" value="Unassembled WGS sequence"/>
</dbReference>
<proteinExistence type="predicted"/>
<dbReference type="RefSeq" id="WP_180284345.1">
    <property type="nucleotide sequence ID" value="NZ_JABFDB010000019.1"/>
</dbReference>
<keyword evidence="2" id="KW-1185">Reference proteome</keyword>
<evidence type="ECO:0000313" key="2">
    <source>
        <dbReference type="Proteomes" id="UP000584642"/>
    </source>
</evidence>
<dbReference type="EMBL" id="JABFDB010000019">
    <property type="protein sequence ID" value="NYZ22581.1"/>
    <property type="molecule type" value="Genomic_DNA"/>
</dbReference>
<reference evidence="1 2" key="1">
    <citation type="submission" date="2020-05" db="EMBL/GenBank/DDBJ databases">
        <title>Azospirillum oleiclasticum sp. nov, a nitrogen-fixing and heavy crude oil-emulsifying bacterium isolated from the crude oil of Yumen Oilfield.</title>
        <authorList>
            <person name="Wu D."/>
            <person name="Cai M."/>
            <person name="Zhang X."/>
        </authorList>
    </citation>
    <scope>NUCLEOTIDE SEQUENCE [LARGE SCALE GENOMIC DNA]</scope>
    <source>
        <strain evidence="1 2">ROY-1-1-2</strain>
    </source>
</reference>
<name>A0ABX2TH13_9PROT</name>
<accession>A0ABX2TH13</accession>
<organism evidence="1 2">
    <name type="scientific">Azospirillum oleiclasticum</name>
    <dbReference type="NCBI Taxonomy" id="2735135"/>
    <lineage>
        <taxon>Bacteria</taxon>
        <taxon>Pseudomonadati</taxon>
        <taxon>Pseudomonadota</taxon>
        <taxon>Alphaproteobacteria</taxon>
        <taxon>Rhodospirillales</taxon>
        <taxon>Azospirillaceae</taxon>
        <taxon>Azospirillum</taxon>
    </lineage>
</organism>
<protein>
    <submittedName>
        <fullName evidence="1">Sulfotransferase family protein</fullName>
    </submittedName>
</protein>
<evidence type="ECO:0000313" key="1">
    <source>
        <dbReference type="EMBL" id="NYZ22581.1"/>
    </source>
</evidence>
<comment type="caution">
    <text evidence="1">The sequence shown here is derived from an EMBL/GenBank/DDBJ whole genome shotgun (WGS) entry which is preliminary data.</text>
</comment>
<gene>
    <name evidence="1" type="ORF">HND93_22960</name>
</gene>
<sequence length="353" mass="39168">MSMDLARLTNLERLITLVHQGHRELDTWPLELDGVFQRRAMRSDEAMRETVACLAAGFRKLRPAEFPVLYCGWGKARVGSTALNNLFGMAGIPSYYQPVKALLRQVLADSERTPWEPPAAAVHSHVFTKETQGPYSVAECLFIPLQALVEAGYPADRLHLIVLDRDPARSLASWLAKLAHLVPAEVLQRHYVIAALNARRVKAYARSHGIPMTHYVYEASKEPVDAVRALFRRLGLAARFTEAAVMDWREQGTLAPDKSRIHFPNEPAIYHVPGLHGADTAYRFRNGGTTLTDEQAEFLVHSGVPELYRESVLACIDDLGFDNATAKRLFGVVRAASDAIRKMPVLAAAPTPA</sequence>